<gene>
    <name evidence="10" type="ORF">OMP38_34260</name>
</gene>
<keyword evidence="3 7" id="KW-0472">Membrane</keyword>
<keyword evidence="7" id="KW-1133">Transmembrane helix</keyword>
<evidence type="ECO:0000259" key="9">
    <source>
        <dbReference type="PROSITE" id="PS50885"/>
    </source>
</evidence>
<keyword evidence="4 6" id="KW-0807">Transducer</keyword>
<dbReference type="PROSITE" id="PS50885">
    <property type="entry name" value="HAMP"/>
    <property type="match status" value="1"/>
</dbReference>
<dbReference type="Pfam" id="PF00672">
    <property type="entry name" value="HAMP"/>
    <property type="match status" value="1"/>
</dbReference>
<comment type="subcellular location">
    <subcellularLocation>
        <location evidence="1">Cell membrane</location>
    </subcellularLocation>
</comment>
<reference evidence="10 11" key="1">
    <citation type="submission" date="2022-10" db="EMBL/GenBank/DDBJ databases">
        <title>Comparative genomic analysis of Cohnella hashimotonis sp. nov., isolated from the International Space Station.</title>
        <authorList>
            <person name="Simpson A."/>
            <person name="Venkateswaran K."/>
        </authorList>
    </citation>
    <scope>NUCLEOTIDE SEQUENCE [LARGE SCALE GENOMIC DNA]</scope>
    <source>
        <strain evidence="10 11">DSM 18997</strain>
    </source>
</reference>
<sequence>MTSSPASPASLHRQDRRRYSLRTKWMLLICIAVFLSLTASTLMLFATVRSSLQRSFANANAVQVESATREMRMLTEQYEKSLEQLSLSIGALAASAGRPAQPIALLLQATQAKDPSLQNVFFIPASDGHTLASSSANPPADDRQSSLYRLVAQEKSTAWTSIRLDAAAGKMTVTVVTPVMKGSELYGTAGYDIDLAGIGALRESNESFGKNKLILFDDRGLVVTSFMKGMEGKNIDPNASGRTEGTADALKDAGEMKKTFAWVEDVAAGKREDIAFKWQGVRYAGTVSYVYSMNWNVVSFTERKALDRSLQGFVQISAIALVIGLVIGALAALYIATRLLRTINALRRTIARTADGNLTAEFDYAANDELGDLAASYNEMLHRVRSLIGKVNVGVSSVEETAHGVRVISGENGRTSREAARSTEEIAAGAAGTTLELEKSAEAVRLLTREIGTLTVQSADIERELATSEVQVRDGDASAAHLEASFEELEQAFGRVAGMVDDLCAQSQSISSVTRAISDIAEQTNVLAVNAAIEAARAGAHGRGFAVVADEVRRLAQQARHSAMQIQRTITGVLEQTGSLAEVVNRTHEVNGIQKDAVSHVSRAMNQIQTSIARMLAHVAQERSTIAAIDSQKGIVVSSIDTILSVSEQTAASSQEIASSVQAQAAAAAEVSEHAARLVELVSELKEDVARFKTEL</sequence>
<dbReference type="SUPFAM" id="SSF58104">
    <property type="entry name" value="Methyl-accepting chemotaxis protein (MCP) signaling domain"/>
    <property type="match status" value="1"/>
</dbReference>
<dbReference type="Gene3D" id="6.10.340.10">
    <property type="match status" value="1"/>
</dbReference>
<dbReference type="CDD" id="cd06225">
    <property type="entry name" value="HAMP"/>
    <property type="match status" value="1"/>
</dbReference>
<evidence type="ECO:0000259" key="8">
    <source>
        <dbReference type="PROSITE" id="PS50111"/>
    </source>
</evidence>
<evidence type="ECO:0000256" key="6">
    <source>
        <dbReference type="PROSITE-ProRule" id="PRU00284"/>
    </source>
</evidence>
<evidence type="ECO:0000256" key="3">
    <source>
        <dbReference type="ARBA" id="ARBA00023136"/>
    </source>
</evidence>
<dbReference type="Gene3D" id="1.10.287.950">
    <property type="entry name" value="Methyl-accepting chemotaxis protein"/>
    <property type="match status" value="1"/>
</dbReference>
<dbReference type="AlphaFoldDB" id="A0A9X4KN29"/>
<dbReference type="PROSITE" id="PS50111">
    <property type="entry name" value="CHEMOTAXIS_TRANSDUC_2"/>
    <property type="match status" value="1"/>
</dbReference>
<dbReference type="PANTHER" id="PTHR32089:SF114">
    <property type="entry name" value="METHYL-ACCEPTING CHEMOTAXIS PROTEIN MCPB"/>
    <property type="match status" value="1"/>
</dbReference>
<evidence type="ECO:0000256" key="4">
    <source>
        <dbReference type="ARBA" id="ARBA00023224"/>
    </source>
</evidence>
<evidence type="ECO:0000256" key="2">
    <source>
        <dbReference type="ARBA" id="ARBA00022475"/>
    </source>
</evidence>
<keyword evidence="2" id="KW-1003">Cell membrane</keyword>
<dbReference type="InterPro" id="IPR004089">
    <property type="entry name" value="MCPsignal_dom"/>
</dbReference>
<dbReference type="Proteomes" id="UP001153387">
    <property type="component" value="Unassembled WGS sequence"/>
</dbReference>
<protein>
    <submittedName>
        <fullName evidence="10">Methyl-accepting chemotaxis protein</fullName>
    </submittedName>
</protein>
<evidence type="ECO:0000313" key="11">
    <source>
        <dbReference type="Proteomes" id="UP001153387"/>
    </source>
</evidence>
<name>A0A9X4KN29_9BACL</name>
<evidence type="ECO:0000256" key="5">
    <source>
        <dbReference type="ARBA" id="ARBA00029447"/>
    </source>
</evidence>
<dbReference type="GO" id="GO:0007165">
    <property type="term" value="P:signal transduction"/>
    <property type="evidence" value="ECO:0007669"/>
    <property type="project" value="UniProtKB-KW"/>
</dbReference>
<dbReference type="Pfam" id="PF00015">
    <property type="entry name" value="MCPsignal"/>
    <property type="match status" value="1"/>
</dbReference>
<evidence type="ECO:0000256" key="1">
    <source>
        <dbReference type="ARBA" id="ARBA00004236"/>
    </source>
</evidence>
<keyword evidence="7" id="KW-0812">Transmembrane</keyword>
<dbReference type="CDD" id="cd18773">
    <property type="entry name" value="PDC1_HK_sensor"/>
    <property type="match status" value="1"/>
</dbReference>
<comment type="caution">
    <text evidence="10">The sequence shown here is derived from an EMBL/GenBank/DDBJ whole genome shotgun (WGS) entry which is preliminary data.</text>
</comment>
<proteinExistence type="inferred from homology"/>
<evidence type="ECO:0000256" key="7">
    <source>
        <dbReference type="SAM" id="Phobius"/>
    </source>
</evidence>
<dbReference type="PANTHER" id="PTHR32089">
    <property type="entry name" value="METHYL-ACCEPTING CHEMOTAXIS PROTEIN MCPB"/>
    <property type="match status" value="1"/>
</dbReference>
<feature type="domain" description="Methyl-accepting transducer" evidence="8">
    <location>
        <begin position="408"/>
        <end position="665"/>
    </location>
</feature>
<dbReference type="GO" id="GO:0005886">
    <property type="term" value="C:plasma membrane"/>
    <property type="evidence" value="ECO:0007669"/>
    <property type="project" value="UniProtKB-SubCell"/>
</dbReference>
<feature type="transmembrane region" description="Helical" evidence="7">
    <location>
        <begin position="25"/>
        <end position="46"/>
    </location>
</feature>
<dbReference type="RefSeq" id="WP_277568996.1">
    <property type="nucleotide sequence ID" value="NZ_JAPDHZ010000008.1"/>
</dbReference>
<dbReference type="EMBL" id="JAPDHZ010000008">
    <property type="protein sequence ID" value="MDG0795327.1"/>
    <property type="molecule type" value="Genomic_DNA"/>
</dbReference>
<accession>A0A9X4KN29</accession>
<dbReference type="Gene3D" id="3.30.450.20">
    <property type="entry name" value="PAS domain"/>
    <property type="match status" value="2"/>
</dbReference>
<evidence type="ECO:0000313" key="10">
    <source>
        <dbReference type="EMBL" id="MDG0795327.1"/>
    </source>
</evidence>
<dbReference type="SMART" id="SM00283">
    <property type="entry name" value="MA"/>
    <property type="match status" value="1"/>
</dbReference>
<organism evidence="10 11">
    <name type="scientific">Cohnella ginsengisoli</name>
    <dbReference type="NCBI Taxonomy" id="425004"/>
    <lineage>
        <taxon>Bacteria</taxon>
        <taxon>Bacillati</taxon>
        <taxon>Bacillota</taxon>
        <taxon>Bacilli</taxon>
        <taxon>Bacillales</taxon>
        <taxon>Paenibacillaceae</taxon>
        <taxon>Cohnella</taxon>
    </lineage>
</organism>
<feature type="domain" description="HAMP" evidence="9">
    <location>
        <begin position="337"/>
        <end position="389"/>
    </location>
</feature>
<keyword evidence="11" id="KW-1185">Reference proteome</keyword>
<dbReference type="InterPro" id="IPR003660">
    <property type="entry name" value="HAMP_dom"/>
</dbReference>
<dbReference type="SMART" id="SM00304">
    <property type="entry name" value="HAMP"/>
    <property type="match status" value="3"/>
</dbReference>
<comment type="similarity">
    <text evidence="5">Belongs to the methyl-accepting chemotaxis (MCP) protein family.</text>
</comment>
<feature type="transmembrane region" description="Helical" evidence="7">
    <location>
        <begin position="313"/>
        <end position="336"/>
    </location>
</feature>